<dbReference type="InterPro" id="IPR001478">
    <property type="entry name" value="PDZ"/>
</dbReference>
<dbReference type="SUPFAM" id="SSF50156">
    <property type="entry name" value="PDZ domain-like"/>
    <property type="match status" value="1"/>
</dbReference>
<proteinExistence type="inferred from homology"/>
<dbReference type="Gene3D" id="2.30.42.10">
    <property type="match status" value="1"/>
</dbReference>
<accession>A0ABU8VVM5</accession>
<sequence length="354" mass="37073">MSRSLLTRLRLHLHSLGVVILAVAMLLVASPVRAATATGTGLPASTQLDILQHVNAALVGLYAEAIPGARSIETLGETRAGSGVLISDDGLILTIGYLVLEAQSIEVLTQDGRRVPARSVAYDLATGFGLVRSLVPLRGTEPAVLGANAGASTGDKLLVGMGGIDGGIGMTQLVSKRAFSGYWEYFIESALFTSPPAPNHSGAGLFNLQGELLGIGSLYTNDAAGKGPRSLAGNVFVPVELLKPVLAEMQATGSTRASRRPWLGLSSGSLGGHLQVLRVTRESPAEAAGLRPGDVVLEIDGAKVATPEALYKQLWAHPEPDAEIELTVQQGEEVRKIRVRAIDRMQTLSKPEGI</sequence>
<dbReference type="Proteomes" id="UP001363010">
    <property type="component" value="Unassembled WGS sequence"/>
</dbReference>
<name>A0ABU8VVM5_9BURK</name>
<reference evidence="6 7" key="1">
    <citation type="submission" date="2024-03" db="EMBL/GenBank/DDBJ databases">
        <title>Novel species of the genus Variovorax.</title>
        <authorList>
            <person name="Liu Q."/>
            <person name="Xin Y.-H."/>
        </authorList>
    </citation>
    <scope>NUCLEOTIDE SEQUENCE [LARGE SCALE GENOMIC DNA]</scope>
    <source>
        <strain evidence="6 7">KACC 18501</strain>
    </source>
</reference>
<dbReference type="InterPro" id="IPR009003">
    <property type="entry name" value="Peptidase_S1_PA"/>
</dbReference>
<comment type="caution">
    <text evidence="6">The sequence shown here is derived from an EMBL/GenBank/DDBJ whole genome shotgun (WGS) entry which is preliminary data.</text>
</comment>
<keyword evidence="4" id="KW-0720">Serine protease</keyword>
<gene>
    <name evidence="6" type="ORF">WKW80_07420</name>
</gene>
<dbReference type="PRINTS" id="PR00834">
    <property type="entry name" value="PROTEASES2C"/>
</dbReference>
<dbReference type="EMBL" id="JBBKZV010000003">
    <property type="protein sequence ID" value="MEJ8821864.1"/>
    <property type="molecule type" value="Genomic_DNA"/>
</dbReference>
<evidence type="ECO:0000256" key="1">
    <source>
        <dbReference type="ARBA" id="ARBA00010541"/>
    </source>
</evidence>
<evidence type="ECO:0000259" key="5">
    <source>
        <dbReference type="PROSITE" id="PS50106"/>
    </source>
</evidence>
<organism evidence="6 7">
    <name type="scientific">Variovorax humicola</name>
    <dbReference type="NCBI Taxonomy" id="1769758"/>
    <lineage>
        <taxon>Bacteria</taxon>
        <taxon>Pseudomonadati</taxon>
        <taxon>Pseudomonadota</taxon>
        <taxon>Betaproteobacteria</taxon>
        <taxon>Burkholderiales</taxon>
        <taxon>Comamonadaceae</taxon>
        <taxon>Variovorax</taxon>
    </lineage>
</organism>
<dbReference type="EC" id="3.4.21.-" evidence="6"/>
<evidence type="ECO:0000256" key="3">
    <source>
        <dbReference type="ARBA" id="ARBA00022801"/>
    </source>
</evidence>
<dbReference type="GO" id="GO:0008233">
    <property type="term" value="F:peptidase activity"/>
    <property type="evidence" value="ECO:0007669"/>
    <property type="project" value="UniProtKB-KW"/>
</dbReference>
<feature type="domain" description="PDZ" evidence="5">
    <location>
        <begin position="244"/>
        <end position="304"/>
    </location>
</feature>
<evidence type="ECO:0000313" key="7">
    <source>
        <dbReference type="Proteomes" id="UP001363010"/>
    </source>
</evidence>
<dbReference type="Pfam" id="PF13365">
    <property type="entry name" value="Trypsin_2"/>
    <property type="match status" value="1"/>
</dbReference>
<comment type="similarity">
    <text evidence="1">Belongs to the peptidase S1C family.</text>
</comment>
<dbReference type="Pfam" id="PF13180">
    <property type="entry name" value="PDZ_2"/>
    <property type="match status" value="1"/>
</dbReference>
<dbReference type="SUPFAM" id="SSF50494">
    <property type="entry name" value="Trypsin-like serine proteases"/>
    <property type="match status" value="1"/>
</dbReference>
<dbReference type="PANTHER" id="PTHR22939">
    <property type="entry name" value="SERINE PROTEASE FAMILY S1C HTRA-RELATED"/>
    <property type="match status" value="1"/>
</dbReference>
<dbReference type="InterPro" id="IPR001940">
    <property type="entry name" value="Peptidase_S1C"/>
</dbReference>
<evidence type="ECO:0000256" key="2">
    <source>
        <dbReference type="ARBA" id="ARBA00022670"/>
    </source>
</evidence>
<dbReference type="InterPro" id="IPR036034">
    <property type="entry name" value="PDZ_sf"/>
</dbReference>
<dbReference type="PROSITE" id="PS50106">
    <property type="entry name" value="PDZ"/>
    <property type="match status" value="1"/>
</dbReference>
<keyword evidence="2 6" id="KW-0645">Protease</keyword>
<evidence type="ECO:0000313" key="6">
    <source>
        <dbReference type="EMBL" id="MEJ8821864.1"/>
    </source>
</evidence>
<protein>
    <submittedName>
        <fullName evidence="6">S1C family serine protease</fullName>
        <ecNumber evidence="6">3.4.21.-</ecNumber>
    </submittedName>
</protein>
<evidence type="ECO:0000256" key="4">
    <source>
        <dbReference type="ARBA" id="ARBA00022825"/>
    </source>
</evidence>
<dbReference type="PANTHER" id="PTHR22939:SF129">
    <property type="entry name" value="SERINE PROTEASE HTRA2, MITOCHONDRIAL"/>
    <property type="match status" value="1"/>
</dbReference>
<dbReference type="RefSeq" id="WP_340362916.1">
    <property type="nucleotide sequence ID" value="NZ_JBBKZV010000003.1"/>
</dbReference>
<dbReference type="Gene3D" id="2.40.10.120">
    <property type="match status" value="1"/>
</dbReference>
<keyword evidence="7" id="KW-1185">Reference proteome</keyword>
<dbReference type="GO" id="GO:0006508">
    <property type="term" value="P:proteolysis"/>
    <property type="evidence" value="ECO:0007669"/>
    <property type="project" value="UniProtKB-KW"/>
</dbReference>
<dbReference type="SMART" id="SM00228">
    <property type="entry name" value="PDZ"/>
    <property type="match status" value="1"/>
</dbReference>
<keyword evidence="3 6" id="KW-0378">Hydrolase</keyword>